<dbReference type="InterPro" id="IPR020846">
    <property type="entry name" value="MFS_dom"/>
</dbReference>
<comment type="similarity">
    <text evidence="5">Belongs to the major facilitator superfamily. CAR1 family.</text>
</comment>
<feature type="region of interest" description="Disordered" evidence="9">
    <location>
        <begin position="1"/>
        <end position="54"/>
    </location>
</feature>
<evidence type="ECO:0000313" key="13">
    <source>
        <dbReference type="Proteomes" id="UP000803884"/>
    </source>
</evidence>
<evidence type="ECO:0000256" key="5">
    <source>
        <dbReference type="ARBA" id="ARBA00038347"/>
    </source>
</evidence>
<feature type="transmembrane region" description="Helical" evidence="10">
    <location>
        <begin position="491"/>
        <end position="513"/>
    </location>
</feature>
<evidence type="ECO:0000313" key="12">
    <source>
        <dbReference type="EMBL" id="KAL1582462.1"/>
    </source>
</evidence>
<dbReference type="GO" id="GO:0140115">
    <property type="term" value="P:export across plasma membrane"/>
    <property type="evidence" value="ECO:0007669"/>
    <property type="project" value="UniProtKB-ARBA"/>
</dbReference>
<feature type="transmembrane region" description="Helical" evidence="10">
    <location>
        <begin position="281"/>
        <end position="306"/>
    </location>
</feature>
<evidence type="ECO:0000256" key="8">
    <source>
        <dbReference type="ARBA" id="ARBA00077167"/>
    </source>
</evidence>
<evidence type="ECO:0000256" key="7">
    <source>
        <dbReference type="ARBA" id="ARBA00069139"/>
    </source>
</evidence>
<dbReference type="PROSITE" id="PS50850">
    <property type="entry name" value="MFS"/>
    <property type="match status" value="1"/>
</dbReference>
<feature type="transmembrane region" description="Helical" evidence="10">
    <location>
        <begin position="457"/>
        <end position="479"/>
    </location>
</feature>
<gene>
    <name evidence="12" type="ORF">WHR41_08872</name>
</gene>
<proteinExistence type="inferred from homology"/>
<feature type="transmembrane region" description="Helical" evidence="10">
    <location>
        <begin position="215"/>
        <end position="234"/>
    </location>
</feature>
<evidence type="ECO:0000256" key="4">
    <source>
        <dbReference type="ARBA" id="ARBA00023136"/>
    </source>
</evidence>
<keyword evidence="2 10" id="KW-0812">Transmembrane</keyword>
<keyword evidence="13" id="KW-1185">Reference proteome</keyword>
<feature type="transmembrane region" description="Helical" evidence="10">
    <location>
        <begin position="190"/>
        <end position="209"/>
    </location>
</feature>
<dbReference type="RefSeq" id="XP_069225569.1">
    <property type="nucleotide sequence ID" value="XM_069377476.1"/>
</dbReference>
<sequence length="622" mass="68022">MERSNVTGSASSQKQRGNRNSVMSYEEPSSRTSSSRDSISTASDHEHDHEQYNRDFPEKTLTPHLSRASSTSAVGGIIPTYLTPSRTNKSTATNATTDPAFEVDFEEDEKGNPLTWPLWYKGFIIAIMSYATTCVVLYSTSYTSAIPGLIDDWSISRNTGILGVTTYLLGMACGSVVLAPLSEMYGRRPVYIIALGLFVVFVLPCALAKNIATILVFRFIGAFCAAAMISNAPGTVNDISDEEHRALAFSIWSIGPMNGPVIGPVVGGFVFQYMGWRWTNWVVVIVSGAAWIAIMFIPETYAPAILRARAAKRRKESGDERYWSRYDDKQSFLPLLKINLSRPFWMTFTEPILIFWDLYIALVYGILYLCFVAYPIIFNDMRGWSPGIGGLAFVGIGVGSLIIIAAEPLIRKLINAHKPDPETGRPPPEAGVSIICIGAVLLPIGQIWFSWTGTPEYHWILPILAGVPFGAGNCTIFIYGSNYLVHSYGIYAASALAGNAVLRSILGATLPLAGPSMYEALGPHWAGTLLGLLEAVCIPIPLIFYRYGYKIRQKSGLIRSMQEDKTKMENKRARAAEKAAARLGVEAEAGAGMETGAAVAEEVEEEKAVEVDLEKGVKEKKV</sequence>
<dbReference type="SUPFAM" id="SSF103473">
    <property type="entry name" value="MFS general substrate transporter"/>
    <property type="match status" value="1"/>
</dbReference>
<feature type="compositionally biased region" description="Low complexity" evidence="9">
    <location>
        <begin position="30"/>
        <end position="42"/>
    </location>
</feature>
<accession>A0AB34KBH4</accession>
<feature type="transmembrane region" description="Helical" evidence="10">
    <location>
        <begin position="525"/>
        <end position="545"/>
    </location>
</feature>
<dbReference type="GeneID" id="96010314"/>
<evidence type="ECO:0000256" key="2">
    <source>
        <dbReference type="ARBA" id="ARBA00022692"/>
    </source>
</evidence>
<feature type="transmembrane region" description="Helical" evidence="10">
    <location>
        <begin position="352"/>
        <end position="376"/>
    </location>
</feature>
<feature type="transmembrane region" description="Helical" evidence="10">
    <location>
        <begin position="118"/>
        <end position="139"/>
    </location>
</feature>
<dbReference type="InterPro" id="IPR036259">
    <property type="entry name" value="MFS_trans_sf"/>
</dbReference>
<dbReference type="FunFam" id="1.20.1250.20:FF:000011">
    <property type="entry name" value="MFS multidrug transporter, putative"/>
    <property type="match status" value="1"/>
</dbReference>
<dbReference type="Proteomes" id="UP000803884">
    <property type="component" value="Unassembled WGS sequence"/>
</dbReference>
<feature type="compositionally biased region" description="Basic and acidic residues" evidence="9">
    <location>
        <begin position="43"/>
        <end position="54"/>
    </location>
</feature>
<comment type="function">
    <text evidence="6">MFS transporter; part of the gene cluster that mediates the biosynthesis of cercosporin, a light-activated, non-host-selective toxin. The perylenequinone chromophore of cercosporin absorbs light energy to attain an electronically-activated triplet state and produces active oxygen species such as the hydroxyl radical, superoxide, hydrogen peroxide or singlet oxygen upon reaction with oxygen molecules. These reactive oxygen species cause damage to various cellular components including lipids, proteins and nucleic acids. Responsible for secretion and accumulation of cercosporin, but does not play any roles in self-protection against the toxicity of cercosporin.</text>
</comment>
<protein>
    <recommendedName>
        <fullName evidence="7">Cercosporin MFS transporter CTB4</fullName>
    </recommendedName>
    <alternativeName>
        <fullName evidence="8">Cercosporin toxin biosynthesis cluster protein 4</fullName>
    </alternativeName>
</protein>
<evidence type="ECO:0000256" key="3">
    <source>
        <dbReference type="ARBA" id="ARBA00022989"/>
    </source>
</evidence>
<name>A0AB34KBH4_9PEZI</name>
<dbReference type="PANTHER" id="PTHR23502:SF12">
    <property type="entry name" value="MULTIDRUG TRANSPORTER, PUTATIVE (AFU_ORTHOLOGUE AFUA_1G06440)-RELATED"/>
    <property type="match status" value="1"/>
</dbReference>
<feature type="transmembrane region" description="Helical" evidence="10">
    <location>
        <begin position="246"/>
        <end position="275"/>
    </location>
</feature>
<comment type="caution">
    <text evidence="12">The sequence shown here is derived from an EMBL/GenBank/DDBJ whole genome shotgun (WGS) entry which is preliminary data.</text>
</comment>
<dbReference type="AlphaFoldDB" id="A0AB34KBH4"/>
<dbReference type="EMBL" id="JAAQHG020000050">
    <property type="protein sequence ID" value="KAL1582462.1"/>
    <property type="molecule type" value="Genomic_DNA"/>
</dbReference>
<dbReference type="PROSITE" id="PS00216">
    <property type="entry name" value="SUGAR_TRANSPORT_1"/>
    <property type="match status" value="1"/>
</dbReference>
<feature type="transmembrane region" description="Helical" evidence="10">
    <location>
        <begin position="430"/>
        <end position="451"/>
    </location>
</feature>
<dbReference type="PANTHER" id="PTHR23502">
    <property type="entry name" value="MAJOR FACILITATOR SUPERFAMILY"/>
    <property type="match status" value="1"/>
</dbReference>
<feature type="compositionally biased region" description="Polar residues" evidence="9">
    <location>
        <begin position="1"/>
        <end position="23"/>
    </location>
</feature>
<feature type="transmembrane region" description="Helical" evidence="10">
    <location>
        <begin position="159"/>
        <end position="178"/>
    </location>
</feature>
<comment type="subcellular location">
    <subcellularLocation>
        <location evidence="1">Membrane</location>
        <topology evidence="1">Multi-pass membrane protein</topology>
    </subcellularLocation>
</comment>
<evidence type="ECO:0000256" key="1">
    <source>
        <dbReference type="ARBA" id="ARBA00004141"/>
    </source>
</evidence>
<evidence type="ECO:0000259" key="11">
    <source>
        <dbReference type="PROSITE" id="PS50850"/>
    </source>
</evidence>
<reference evidence="12 13" key="1">
    <citation type="journal article" date="2020" name="Microbiol. Resour. Announc.">
        <title>Draft Genome Sequence of a Cladosporium Species Isolated from the Mesophotic Ascidian Didemnum maculosum.</title>
        <authorList>
            <person name="Gioti A."/>
            <person name="Siaperas R."/>
            <person name="Nikolaivits E."/>
            <person name="Le Goff G."/>
            <person name="Ouazzani J."/>
            <person name="Kotoulas G."/>
            <person name="Topakas E."/>
        </authorList>
    </citation>
    <scope>NUCLEOTIDE SEQUENCE [LARGE SCALE GENOMIC DNA]</scope>
    <source>
        <strain evidence="12 13">TM138-S3</strain>
    </source>
</reference>
<dbReference type="Gene3D" id="1.20.1250.20">
    <property type="entry name" value="MFS general substrate transporter like domains"/>
    <property type="match status" value="1"/>
</dbReference>
<evidence type="ECO:0000256" key="9">
    <source>
        <dbReference type="SAM" id="MobiDB-lite"/>
    </source>
</evidence>
<feature type="domain" description="Major facilitator superfamily (MFS) profile" evidence="11">
    <location>
        <begin position="124"/>
        <end position="622"/>
    </location>
</feature>
<keyword evidence="4 10" id="KW-0472">Membrane</keyword>
<dbReference type="InterPro" id="IPR011701">
    <property type="entry name" value="MFS"/>
</dbReference>
<dbReference type="GO" id="GO:0005886">
    <property type="term" value="C:plasma membrane"/>
    <property type="evidence" value="ECO:0007669"/>
    <property type="project" value="TreeGrafter"/>
</dbReference>
<evidence type="ECO:0000256" key="6">
    <source>
        <dbReference type="ARBA" id="ARBA00053977"/>
    </source>
</evidence>
<organism evidence="12 13">
    <name type="scientific">Cladosporium halotolerans</name>
    <dbReference type="NCBI Taxonomy" id="1052096"/>
    <lineage>
        <taxon>Eukaryota</taxon>
        <taxon>Fungi</taxon>
        <taxon>Dikarya</taxon>
        <taxon>Ascomycota</taxon>
        <taxon>Pezizomycotina</taxon>
        <taxon>Dothideomycetes</taxon>
        <taxon>Dothideomycetidae</taxon>
        <taxon>Cladosporiales</taxon>
        <taxon>Cladosporiaceae</taxon>
        <taxon>Cladosporium</taxon>
    </lineage>
</organism>
<keyword evidence="3 10" id="KW-1133">Transmembrane helix</keyword>
<evidence type="ECO:0000256" key="10">
    <source>
        <dbReference type="SAM" id="Phobius"/>
    </source>
</evidence>
<dbReference type="GO" id="GO:0042908">
    <property type="term" value="P:xenobiotic transport"/>
    <property type="evidence" value="ECO:0007669"/>
    <property type="project" value="UniProtKB-ARBA"/>
</dbReference>
<dbReference type="GO" id="GO:0022857">
    <property type="term" value="F:transmembrane transporter activity"/>
    <property type="evidence" value="ECO:0007669"/>
    <property type="project" value="InterPro"/>
</dbReference>
<dbReference type="InterPro" id="IPR005829">
    <property type="entry name" value="Sugar_transporter_CS"/>
</dbReference>
<feature type="transmembrane region" description="Helical" evidence="10">
    <location>
        <begin position="388"/>
        <end position="410"/>
    </location>
</feature>
<dbReference type="Pfam" id="PF07690">
    <property type="entry name" value="MFS_1"/>
    <property type="match status" value="1"/>
</dbReference>
<dbReference type="CDD" id="cd17323">
    <property type="entry name" value="MFS_Tpo1_MDR_like"/>
    <property type="match status" value="1"/>
</dbReference>